<name>A0A6B2L3M3_9EUKA</name>
<evidence type="ECO:0000256" key="1">
    <source>
        <dbReference type="ARBA" id="ARBA00022679"/>
    </source>
</evidence>
<dbReference type="PANTHER" id="PTHR44329">
    <property type="entry name" value="SERINE/THREONINE-PROTEIN KINASE TNNI3K-RELATED"/>
    <property type="match status" value="1"/>
</dbReference>
<comment type="catalytic activity">
    <reaction evidence="5">
        <text>L-threonyl-[protein] + ATP = O-phospho-L-threonyl-[protein] + ADP + H(+)</text>
        <dbReference type="Rhea" id="RHEA:46608"/>
        <dbReference type="Rhea" id="RHEA-COMP:11060"/>
        <dbReference type="Rhea" id="RHEA-COMP:11605"/>
        <dbReference type="ChEBI" id="CHEBI:15378"/>
        <dbReference type="ChEBI" id="CHEBI:30013"/>
        <dbReference type="ChEBI" id="CHEBI:30616"/>
        <dbReference type="ChEBI" id="CHEBI:61977"/>
        <dbReference type="ChEBI" id="CHEBI:456216"/>
        <dbReference type="EC" id="2.7.11.1"/>
    </reaction>
</comment>
<evidence type="ECO:0000256" key="6">
    <source>
        <dbReference type="ARBA" id="ARBA00048679"/>
    </source>
</evidence>
<dbReference type="EMBL" id="GIBP01002556">
    <property type="protein sequence ID" value="NDV31525.1"/>
    <property type="molecule type" value="Transcribed_RNA"/>
</dbReference>
<dbReference type="SMART" id="SM00219">
    <property type="entry name" value="TyrKc"/>
    <property type="match status" value="1"/>
</dbReference>
<organism evidence="9">
    <name type="scientific">Arcella intermedia</name>
    <dbReference type="NCBI Taxonomy" id="1963864"/>
    <lineage>
        <taxon>Eukaryota</taxon>
        <taxon>Amoebozoa</taxon>
        <taxon>Tubulinea</taxon>
        <taxon>Elardia</taxon>
        <taxon>Arcellinida</taxon>
        <taxon>Sphaerothecina</taxon>
        <taxon>Arcellidae</taxon>
        <taxon>Arcella</taxon>
    </lineage>
</organism>
<keyword evidence="1" id="KW-0808">Transferase</keyword>
<dbReference type="InterPro" id="IPR051681">
    <property type="entry name" value="Ser/Thr_Kinases-Pseudokinases"/>
</dbReference>
<evidence type="ECO:0000256" key="7">
    <source>
        <dbReference type="PROSITE-ProRule" id="PRU10141"/>
    </source>
</evidence>
<dbReference type="GO" id="GO:0005524">
    <property type="term" value="F:ATP binding"/>
    <property type="evidence" value="ECO:0007669"/>
    <property type="project" value="UniProtKB-UniRule"/>
</dbReference>
<dbReference type="GO" id="GO:0004713">
    <property type="term" value="F:protein tyrosine kinase activity"/>
    <property type="evidence" value="ECO:0007669"/>
    <property type="project" value="InterPro"/>
</dbReference>
<feature type="domain" description="Protein kinase" evidence="8">
    <location>
        <begin position="5"/>
        <end position="329"/>
    </location>
</feature>
<dbReference type="InterPro" id="IPR020635">
    <property type="entry name" value="Tyr_kinase_cat_dom"/>
</dbReference>
<comment type="catalytic activity">
    <reaction evidence="6">
        <text>L-seryl-[protein] + ATP = O-phospho-L-seryl-[protein] + ADP + H(+)</text>
        <dbReference type="Rhea" id="RHEA:17989"/>
        <dbReference type="Rhea" id="RHEA-COMP:9863"/>
        <dbReference type="Rhea" id="RHEA-COMP:11604"/>
        <dbReference type="ChEBI" id="CHEBI:15378"/>
        <dbReference type="ChEBI" id="CHEBI:29999"/>
        <dbReference type="ChEBI" id="CHEBI:30616"/>
        <dbReference type="ChEBI" id="CHEBI:83421"/>
        <dbReference type="ChEBI" id="CHEBI:456216"/>
        <dbReference type="EC" id="2.7.11.1"/>
    </reaction>
</comment>
<evidence type="ECO:0000256" key="4">
    <source>
        <dbReference type="ARBA" id="ARBA00022840"/>
    </source>
</evidence>
<accession>A0A6B2L3M3</accession>
<dbReference type="PANTHER" id="PTHR44329:SF288">
    <property type="entry name" value="MITOGEN-ACTIVATED PROTEIN KINASE KINASE KINASE 20"/>
    <property type="match status" value="1"/>
</dbReference>
<dbReference type="GO" id="GO:0004674">
    <property type="term" value="F:protein serine/threonine kinase activity"/>
    <property type="evidence" value="ECO:0007669"/>
    <property type="project" value="UniProtKB-EC"/>
</dbReference>
<dbReference type="AlphaFoldDB" id="A0A6B2L3M3"/>
<dbReference type="SUPFAM" id="SSF56112">
    <property type="entry name" value="Protein kinase-like (PK-like)"/>
    <property type="match status" value="1"/>
</dbReference>
<dbReference type="InterPro" id="IPR011009">
    <property type="entry name" value="Kinase-like_dom_sf"/>
</dbReference>
<dbReference type="Gene3D" id="1.10.510.10">
    <property type="entry name" value="Transferase(Phosphotransferase) domain 1"/>
    <property type="match status" value="1"/>
</dbReference>
<evidence type="ECO:0000256" key="2">
    <source>
        <dbReference type="ARBA" id="ARBA00022741"/>
    </source>
</evidence>
<keyword evidence="4 7" id="KW-0067">ATP-binding</keyword>
<keyword evidence="2 7" id="KW-0547">Nucleotide-binding</keyword>
<evidence type="ECO:0000259" key="8">
    <source>
        <dbReference type="PROSITE" id="PS50011"/>
    </source>
</evidence>
<reference evidence="9" key="1">
    <citation type="journal article" date="2020" name="J. Eukaryot. Microbiol.">
        <title>De novo Sequencing, Assembly and Annotation of the Transcriptome for the Free-Living Testate Amoeba Arcella intermedia.</title>
        <authorList>
            <person name="Ribeiro G.M."/>
            <person name="Porfirio-Sousa A.L."/>
            <person name="Maurer-Alcala X.X."/>
            <person name="Katz L.A."/>
            <person name="Lahr D.J.G."/>
        </authorList>
    </citation>
    <scope>NUCLEOTIDE SEQUENCE</scope>
</reference>
<keyword evidence="3" id="KW-0418">Kinase</keyword>
<protein>
    <recommendedName>
        <fullName evidence="8">Protein kinase domain-containing protein</fullName>
    </recommendedName>
</protein>
<feature type="binding site" evidence="7">
    <location>
        <position position="38"/>
    </location>
    <ligand>
        <name>ATP</name>
        <dbReference type="ChEBI" id="CHEBI:30616"/>
    </ligand>
</feature>
<dbReference type="Gene3D" id="3.30.200.20">
    <property type="entry name" value="Phosphorylase Kinase, domain 1"/>
    <property type="match status" value="1"/>
</dbReference>
<dbReference type="InterPro" id="IPR000719">
    <property type="entry name" value="Prot_kinase_dom"/>
</dbReference>
<evidence type="ECO:0000256" key="5">
    <source>
        <dbReference type="ARBA" id="ARBA00047899"/>
    </source>
</evidence>
<proteinExistence type="predicted"/>
<dbReference type="Pfam" id="PF00069">
    <property type="entry name" value="Pkinase"/>
    <property type="match status" value="1"/>
</dbReference>
<dbReference type="PROSITE" id="PS00107">
    <property type="entry name" value="PROTEIN_KINASE_ATP"/>
    <property type="match status" value="1"/>
</dbReference>
<evidence type="ECO:0000256" key="3">
    <source>
        <dbReference type="ARBA" id="ARBA00022777"/>
    </source>
</evidence>
<dbReference type="InterPro" id="IPR017441">
    <property type="entry name" value="Protein_kinase_ATP_BS"/>
</dbReference>
<sequence length="456" mass="52443">MNASFGQLNKLGEGAFGMVYQTTMKRVGETSEIPVAIKELQNDLSLNLKNSESNVSEFKAFAHEVNIMSKLDHINLVKLFGIVIQPNSLWMVLELCSVGSLWDFLYGKHKNPIQEKLKFKISHNIAKGVDYLHSNCFPPIVHRDLRSPNIFMVSDNPEDNVVCKVGDFGLAQQAAPHLSEVLDTWQWMAPETFRSENIRYDHSSDIYSMSIMFSEIFAERRPFEDKLDYMISRPVVRPLEEVLEEYEDTDAFLKNGEWKINFDKSTAEGIVLEFDTLRIKIAIEENDLRPTLPTSLHPTLTKLIHTAWHKDPEQRPSSSQIVSELNSILKLHSINIEEVPIVKTSTTPNYQPKNTRIISHLEDWDYSALNERFSCLCMEENPNPKYYTFWAGSFSGKIYKFERSKDVPWTKINNSWQQVTTISVFPVIKEKVTLTHLFMHKSAPNYIWSISEAGGN</sequence>
<evidence type="ECO:0000313" key="9">
    <source>
        <dbReference type="EMBL" id="NDV31525.1"/>
    </source>
</evidence>
<dbReference type="PROSITE" id="PS50011">
    <property type="entry name" value="PROTEIN_KINASE_DOM"/>
    <property type="match status" value="1"/>
</dbReference>